<comment type="caution">
    <text evidence="1">The sequence shown here is derived from an EMBL/GenBank/DDBJ whole genome shotgun (WGS) entry which is preliminary data.</text>
</comment>
<keyword evidence="2" id="KW-1185">Reference proteome</keyword>
<sequence>MSLLEVGRDSNFTAVTLFTALRQNVITALSVQSTRGSKTVKVNFPKNQMTELRCCPAAPTWAAASDGTDSTASAATTATKCCPRSQISN</sequence>
<evidence type="ECO:0000313" key="1">
    <source>
        <dbReference type="EMBL" id="KAK3772562.1"/>
    </source>
</evidence>
<evidence type="ECO:0000313" key="2">
    <source>
        <dbReference type="Proteomes" id="UP001283361"/>
    </source>
</evidence>
<reference evidence="1" key="1">
    <citation type="journal article" date="2023" name="G3 (Bethesda)">
        <title>A reference genome for the long-term kleptoplast-retaining sea slug Elysia crispata morphotype clarki.</title>
        <authorList>
            <person name="Eastman K.E."/>
            <person name="Pendleton A.L."/>
            <person name="Shaikh M.A."/>
            <person name="Suttiyut T."/>
            <person name="Ogas R."/>
            <person name="Tomko P."/>
            <person name="Gavelis G."/>
            <person name="Widhalm J.R."/>
            <person name="Wisecaver J.H."/>
        </authorList>
    </citation>
    <scope>NUCLEOTIDE SEQUENCE</scope>
    <source>
        <strain evidence="1">ECLA1</strain>
    </source>
</reference>
<dbReference type="Proteomes" id="UP001283361">
    <property type="component" value="Unassembled WGS sequence"/>
</dbReference>
<name>A0AAE1DJA4_9GAST</name>
<accession>A0AAE1DJA4</accession>
<gene>
    <name evidence="1" type="ORF">RRG08_017099</name>
</gene>
<dbReference type="AlphaFoldDB" id="A0AAE1DJA4"/>
<proteinExistence type="predicted"/>
<organism evidence="1 2">
    <name type="scientific">Elysia crispata</name>
    <name type="common">lettuce slug</name>
    <dbReference type="NCBI Taxonomy" id="231223"/>
    <lineage>
        <taxon>Eukaryota</taxon>
        <taxon>Metazoa</taxon>
        <taxon>Spiralia</taxon>
        <taxon>Lophotrochozoa</taxon>
        <taxon>Mollusca</taxon>
        <taxon>Gastropoda</taxon>
        <taxon>Heterobranchia</taxon>
        <taxon>Euthyneura</taxon>
        <taxon>Panpulmonata</taxon>
        <taxon>Sacoglossa</taxon>
        <taxon>Placobranchoidea</taxon>
        <taxon>Plakobranchidae</taxon>
        <taxon>Elysia</taxon>
    </lineage>
</organism>
<dbReference type="EMBL" id="JAWDGP010003618">
    <property type="protein sequence ID" value="KAK3772562.1"/>
    <property type="molecule type" value="Genomic_DNA"/>
</dbReference>
<protein>
    <submittedName>
        <fullName evidence="1">Uncharacterized protein</fullName>
    </submittedName>
</protein>